<dbReference type="InterPro" id="IPR013149">
    <property type="entry name" value="ADH-like_C"/>
</dbReference>
<dbReference type="SMART" id="SM00823">
    <property type="entry name" value="PKS_PP"/>
    <property type="match status" value="1"/>
</dbReference>
<dbReference type="SUPFAM" id="SSF53335">
    <property type="entry name" value="S-adenosyl-L-methionine-dependent methyltransferases"/>
    <property type="match status" value="1"/>
</dbReference>
<dbReference type="SUPFAM" id="SSF55048">
    <property type="entry name" value="Probable ACP-binding domain of malonyl-CoA ACP transacylase"/>
    <property type="match status" value="1"/>
</dbReference>
<sequence length="2420" mass="266792">MPDGVQEHGTNGSREEEMVDPPIMQFHVPMSGSETSDAGEETDTNAENAVIPPAVTETGTWPGYRKIAIIGIGCRMPGDVNGTDAFWDVISKGKDTITDIPPDRWSTDAFYSPDQSKSGTHVTKRCGFIKGIDHFDHTFFKISPREAAMMDPQQRHTLEVTQEAFDDAGIDPTTLDKRCGVYLGIGMMDYPTMIVNDKNLINAYTHTGVAHSVAANRISYAFNLKGPSFAVDTACAASMTALHLACSGLWNKECEVAVVGGSNVLLTPEITVGFSQLGVLSPDGKSCPFDADAKGYVRSEGFGTLILKPLDDAIADGDHIYCSILGTAIGDNGQNQSITMPSTTEQLQMINTTYSRYNIPMENVSYVEAHGTGTPVGDPLEANAIGNAFRPHRLTSDRPLPIGSCKSNFGHMECTAGAVSTIKGALMLHNRILCPSTNFEKINPAIDLDSLGIKIQQEVEPLTRNRKHIMGINSFGFGGALAHAIIEEYTAEDTPCGSAGWRFGEDDTEGLSIAIPLSAKNDAGLIDLAKEWLKFKSEKDAQVIVSWLATRRPHYESRVILIANSGKDFRDKLQCFIDGRPQSSISGKATTGEGGNKRVCFVYPGQGQQWAKMGVPLYKKEKVYRDCINLCDMIFKKLSGWSLLEKHGVFTDQPKGGRYLYQVINDTDVSPPAIVFHQIALTKLWLSWGVYPQAVVGHSLGEVAAAFACGGITLEEAIAIALYRSEEQAKLSGNGGMAATRISEVEARAFCEKHDDIYVACVNSPSSTTIAGNLLTIEKLSKENPTTWKQLRVNCAYHTQYMEPVQEGFTKRLSKKLRNKVKPKIPMFSTVTGDKKTGGFDIKYWWDTIRKPVLFRPAVEKLLNEKFDVFVECGASATLLTSVKNSAQSLHMPYPICITSGQREQDNLNSMLTAVGMLHVNGVELEWGNITGNCQQWAPLPRYPWQHQTHWAEAETSRLRRLGLVQSNFKNSNGKISLKEFPFLTDHKVLGNVTFPGAGYIEYITQACIVDDEHVSFSDIKFKNVLVFGEQNKEKDVHLELSRKGDRVSISTGNTVHMEAIINTTKSEAGSPCQFKFEETESSLAGSLEVGKGDIYANFERVKLEYGPAFQTLQKVTLYDGKAVGVIQGERYHEERICSNILDGCFQLALVASQTNSSAYIPVSIGSLELFCPKVTSGSPLQAYAKVTDVNSFTLTANISVFSENVEVIRVTEMVAQNMDGATPAVDINECVYTTSWQPIAADLGTTYIANDIFNPKNLKEKYSEEMNHIESLDPYMRTIRGICASFARRALESVPEREYHERNGLYVARLKQIIKEDDVCLPIDEVGNKMRDIENACPAFKTEIKLFGTLGEMLPETLRNPNKAVEVLFGKEFLPKYFIDSLTTRLYYQTGSEIVSKAVDQALESKKIVRVLEVGGRMGGLAQYLLKPLQSLINDGKVEYTFTDLYSVFFPHAQQTLGEFSGVQYKELDIEQSVATQGFVPHTYDIVVCMDTLHSAVDLENGLSNMKDLLCPGGWLVMYEATNSANIAEITFGCLELCWVFDDFRKNTCWLDKMGWENLLENNGFKDVVGVSTPNEFFHSIIIGVKTDDKDIPASSNTVVHSEQHLDSEGWRDLQCEITSNRAALYSHVDSSCHSIDVIHLWENTSTLEDLVDIVKHMSNSPNCKSLSVVVEEDSISGSIPTGFLRVAVNEIKHLPMYTFRVKGLKRKDAMSRVIDIIRDGSIPDSEIMIENCKISVPRVMKSAIDNLSYRSLPQKPLSMGDIRIKVSAAGVNFKDVMMATGNLKDLNIAPQFGIECSGVITESHPSVGNVKVGDRVVAFANNCFASEVVCDSRLVAKVPKAIDIDVAAGMGIVFSTAYHALVERANIQEGETILIHSACGGVGQAAIQIASLYGAKIICSAGTDNKRNFLKEHYGIEHVTNSHSLKFVDDIMKWTANRGVDVVLNSLSGEYIKKGMDVLAHGGRFCEIGKRDILENSELELNTFLRNKSFLSVQLDVLMVNKPEKMTKLLEKVMTLLDNGDIKPVQTETRNISQYKETLRWMMTGQHIGKVALKIPVDYAPTNVLPPTDMFTDDGCYMVTGGLGGVGLAVARWLGNKGAKYIGLLSRHKASTFQQRCTIQHLENIGCKVIRLQADAGDKTALSIAIGSLEEASNKPLKGIFHLAGIIDDSNIQKLTNDQIRRTLNSKVDGARNLHELTQNKTLDHFVMFSSICTVIGNMEQGSYCAANAYLDKLAEHRRSVGLPSLSVQFGAIRGAGFLERNSKVTSIMETRGLLSLHINECITFLEKAMRCPTTPAAIGFSNLDWNLVQGMSHPRHMQFRHLQKVQNQGKLKCQSSREELQEKLLTKLSEILCTPVETIDINKPMTDYGIDSLMAVEMVQWINKELGLNMSQLDILGGISTGLLLDKALDGKVGLSG</sequence>
<evidence type="ECO:0000259" key="14">
    <source>
        <dbReference type="PROSITE" id="PS52019"/>
    </source>
</evidence>
<evidence type="ECO:0000256" key="5">
    <source>
        <dbReference type="ARBA" id="ARBA00022679"/>
    </source>
</evidence>
<dbReference type="InterPro" id="IPR018201">
    <property type="entry name" value="Ketoacyl_synth_AS"/>
</dbReference>
<dbReference type="PANTHER" id="PTHR45681:SF6">
    <property type="entry name" value="POLYKETIDE SYNTHASE 37"/>
    <property type="match status" value="1"/>
</dbReference>
<evidence type="ECO:0000256" key="7">
    <source>
        <dbReference type="ARBA" id="ARBA00023268"/>
    </source>
</evidence>
<feature type="region of interest" description="Disordered" evidence="11">
    <location>
        <begin position="1"/>
        <end position="20"/>
    </location>
</feature>
<evidence type="ECO:0000256" key="11">
    <source>
        <dbReference type="SAM" id="MobiDB-lite"/>
    </source>
</evidence>
<dbReference type="PROSITE" id="PS50075">
    <property type="entry name" value="CARRIER"/>
    <property type="match status" value="1"/>
</dbReference>
<dbReference type="InterPro" id="IPR011032">
    <property type="entry name" value="GroES-like_sf"/>
</dbReference>
<dbReference type="Proteomes" id="UP000749559">
    <property type="component" value="Unassembled WGS sequence"/>
</dbReference>
<dbReference type="InterPro" id="IPR014043">
    <property type="entry name" value="Acyl_transferase_dom"/>
</dbReference>
<dbReference type="InterPro" id="IPR009081">
    <property type="entry name" value="PP-bd_ACP"/>
</dbReference>
<evidence type="ECO:0000256" key="9">
    <source>
        <dbReference type="ARBA" id="ARBA00044883"/>
    </source>
</evidence>
<dbReference type="InterPro" id="IPR032821">
    <property type="entry name" value="PKS_assoc"/>
</dbReference>
<dbReference type="InterPro" id="IPR020807">
    <property type="entry name" value="PKS_DH"/>
</dbReference>
<dbReference type="SMART" id="SM00829">
    <property type="entry name" value="PKS_ER"/>
    <property type="match status" value="1"/>
</dbReference>
<dbReference type="InterPro" id="IPR049551">
    <property type="entry name" value="PKS_DH_C"/>
</dbReference>
<dbReference type="InterPro" id="IPR020841">
    <property type="entry name" value="PKS_Beta-ketoAc_synthase_dom"/>
</dbReference>
<dbReference type="Gene3D" id="3.40.50.150">
    <property type="entry name" value="Vaccinia Virus protein VP39"/>
    <property type="match status" value="1"/>
</dbReference>
<evidence type="ECO:0000313" key="15">
    <source>
        <dbReference type="EMBL" id="CAH1788029.1"/>
    </source>
</evidence>
<dbReference type="SUPFAM" id="SSF53901">
    <property type="entry name" value="Thiolase-like"/>
    <property type="match status" value="1"/>
</dbReference>
<dbReference type="InterPro" id="IPR029063">
    <property type="entry name" value="SAM-dependent_MTases_sf"/>
</dbReference>
<proteinExistence type="predicted"/>
<dbReference type="PROSITE" id="PS52004">
    <property type="entry name" value="KS3_2"/>
    <property type="match status" value="1"/>
</dbReference>
<keyword evidence="5" id="KW-0808">Transferase</keyword>
<evidence type="ECO:0000256" key="3">
    <source>
        <dbReference type="ARBA" id="ARBA00022450"/>
    </source>
</evidence>
<dbReference type="SUPFAM" id="SSF51735">
    <property type="entry name" value="NAD(P)-binding Rossmann-fold domains"/>
    <property type="match status" value="2"/>
</dbReference>
<dbReference type="Pfam" id="PF00109">
    <property type="entry name" value="ketoacyl-synt"/>
    <property type="match status" value="1"/>
</dbReference>
<dbReference type="GO" id="GO:0006633">
    <property type="term" value="P:fatty acid biosynthetic process"/>
    <property type="evidence" value="ECO:0007669"/>
    <property type="project" value="InterPro"/>
</dbReference>
<dbReference type="Pfam" id="PF08242">
    <property type="entry name" value="Methyltransf_12"/>
    <property type="match status" value="1"/>
</dbReference>
<evidence type="ECO:0000256" key="6">
    <source>
        <dbReference type="ARBA" id="ARBA00022857"/>
    </source>
</evidence>
<protein>
    <recommendedName>
        <fullName evidence="2">Fatty acid synthase</fullName>
        <ecNumber evidence="1">2.3.1.85</ecNumber>
    </recommendedName>
</protein>
<dbReference type="InterPro" id="IPR001227">
    <property type="entry name" value="Ac_transferase_dom_sf"/>
</dbReference>
<dbReference type="InterPro" id="IPR016036">
    <property type="entry name" value="Malonyl_transacylase_ACP-bd"/>
</dbReference>
<dbReference type="Gene3D" id="3.40.50.720">
    <property type="entry name" value="NAD(P)-binding Rossmann-like Domain"/>
    <property type="match status" value="2"/>
</dbReference>
<dbReference type="Pfam" id="PF14765">
    <property type="entry name" value="PS-DH"/>
    <property type="match status" value="1"/>
</dbReference>
<accession>A0A8S4P3V9</accession>
<dbReference type="SMART" id="SM00825">
    <property type="entry name" value="PKS_KS"/>
    <property type="match status" value="1"/>
</dbReference>
<dbReference type="Gene3D" id="3.10.129.110">
    <property type="entry name" value="Polyketide synthase dehydratase"/>
    <property type="match status" value="1"/>
</dbReference>
<feature type="domain" description="PKS/mFAS DH" evidence="14">
    <location>
        <begin position="947"/>
        <end position="1225"/>
    </location>
</feature>
<dbReference type="SMART" id="SM00822">
    <property type="entry name" value="PKS_KR"/>
    <property type="match status" value="1"/>
</dbReference>
<keyword evidence="6" id="KW-0521">NADP</keyword>
<evidence type="ECO:0000259" key="13">
    <source>
        <dbReference type="PROSITE" id="PS52004"/>
    </source>
</evidence>
<evidence type="ECO:0000259" key="12">
    <source>
        <dbReference type="PROSITE" id="PS50075"/>
    </source>
</evidence>
<dbReference type="InterPro" id="IPR036736">
    <property type="entry name" value="ACP-like_sf"/>
</dbReference>
<feature type="domain" description="Carrier" evidence="12">
    <location>
        <begin position="2338"/>
        <end position="2415"/>
    </location>
</feature>
<dbReference type="PROSITE" id="PS00012">
    <property type="entry name" value="PHOSPHOPANTETHEINE"/>
    <property type="match status" value="1"/>
</dbReference>
<dbReference type="EMBL" id="CAIIXF020000007">
    <property type="protein sequence ID" value="CAH1788029.1"/>
    <property type="molecule type" value="Genomic_DNA"/>
</dbReference>
<dbReference type="GO" id="GO:0044550">
    <property type="term" value="P:secondary metabolite biosynthetic process"/>
    <property type="evidence" value="ECO:0007669"/>
    <property type="project" value="UniProtKB-ARBA"/>
</dbReference>
<name>A0A8S4P3V9_OWEFU</name>
<gene>
    <name evidence="15" type="ORF">OFUS_LOCUS13635</name>
</gene>
<dbReference type="EC" id="2.3.1.85" evidence="1"/>
<feature type="active site" description="Proton acceptor; for dehydratase activity" evidence="10">
    <location>
        <position position="987"/>
    </location>
</feature>
<dbReference type="PANTHER" id="PTHR45681">
    <property type="entry name" value="POLYKETIDE SYNTHASE 44-RELATED"/>
    <property type="match status" value="1"/>
</dbReference>
<dbReference type="Pfam" id="PF00698">
    <property type="entry name" value="Acyl_transf_1"/>
    <property type="match status" value="1"/>
</dbReference>
<dbReference type="CDD" id="cd02440">
    <property type="entry name" value="AdoMet_MTases"/>
    <property type="match status" value="1"/>
</dbReference>
<dbReference type="InterPro" id="IPR014030">
    <property type="entry name" value="Ketoacyl_synth_N"/>
</dbReference>
<reference evidence="15" key="1">
    <citation type="submission" date="2022-03" db="EMBL/GenBank/DDBJ databases">
        <authorList>
            <person name="Martin C."/>
        </authorList>
    </citation>
    <scope>NUCLEOTIDE SEQUENCE</scope>
</reference>
<dbReference type="OrthoDB" id="329835at2759"/>
<evidence type="ECO:0000313" key="16">
    <source>
        <dbReference type="Proteomes" id="UP000749559"/>
    </source>
</evidence>
<evidence type="ECO:0000256" key="2">
    <source>
        <dbReference type="ARBA" id="ARBA00018769"/>
    </source>
</evidence>
<dbReference type="InterPro" id="IPR013217">
    <property type="entry name" value="Methyltransf_12"/>
</dbReference>
<keyword evidence="4" id="KW-0597">Phosphoprotein</keyword>
<dbReference type="CDD" id="cd05195">
    <property type="entry name" value="enoyl_red"/>
    <property type="match status" value="1"/>
</dbReference>
<dbReference type="GO" id="GO:0004315">
    <property type="term" value="F:3-oxoacyl-[acyl-carrier-protein] synthase activity"/>
    <property type="evidence" value="ECO:0007669"/>
    <property type="project" value="InterPro"/>
</dbReference>
<organism evidence="15 16">
    <name type="scientific">Owenia fusiformis</name>
    <name type="common">Polychaete worm</name>
    <dbReference type="NCBI Taxonomy" id="6347"/>
    <lineage>
        <taxon>Eukaryota</taxon>
        <taxon>Metazoa</taxon>
        <taxon>Spiralia</taxon>
        <taxon>Lophotrochozoa</taxon>
        <taxon>Annelida</taxon>
        <taxon>Polychaeta</taxon>
        <taxon>Sedentaria</taxon>
        <taxon>Canalipalpata</taxon>
        <taxon>Sabellida</taxon>
        <taxon>Oweniida</taxon>
        <taxon>Oweniidae</taxon>
        <taxon>Owenia</taxon>
    </lineage>
</organism>
<dbReference type="Gene3D" id="3.90.180.10">
    <property type="entry name" value="Medium-chain alcohol dehydrogenases, catalytic domain"/>
    <property type="match status" value="1"/>
</dbReference>
<feature type="region of interest" description="C-terminal hotdog fold" evidence="10">
    <location>
        <begin position="1085"/>
        <end position="1225"/>
    </location>
</feature>
<evidence type="ECO:0000256" key="1">
    <source>
        <dbReference type="ARBA" id="ARBA00012873"/>
    </source>
</evidence>
<evidence type="ECO:0000256" key="4">
    <source>
        <dbReference type="ARBA" id="ARBA00022553"/>
    </source>
</evidence>
<dbReference type="Gene3D" id="3.30.70.3290">
    <property type="match status" value="1"/>
</dbReference>
<comment type="catalytic activity">
    <reaction evidence="9">
        <text>acetyl-CoA + n malonyl-CoA + 2n NADPH + 2n H(+) = a long-chain fatty acid + (n+1) CoA + n CO2 + 2n NADP(+).</text>
        <dbReference type="EC" id="2.3.1.85"/>
    </reaction>
</comment>
<comment type="caution">
    <text evidence="15">The sequence shown here is derived from an EMBL/GenBank/DDBJ whole genome shotgun (WGS) entry which is preliminary data.</text>
</comment>
<feature type="domain" description="Ketosynthase family 3 (KS3)" evidence="13">
    <location>
        <begin position="64"/>
        <end position="488"/>
    </location>
</feature>
<dbReference type="InterPro" id="IPR013968">
    <property type="entry name" value="PKS_KR"/>
</dbReference>
<dbReference type="GO" id="GO:0016491">
    <property type="term" value="F:oxidoreductase activity"/>
    <property type="evidence" value="ECO:0007669"/>
    <property type="project" value="InterPro"/>
</dbReference>
<dbReference type="InterPro" id="IPR006162">
    <property type="entry name" value="Ppantetheine_attach_site"/>
</dbReference>
<dbReference type="InterPro" id="IPR042104">
    <property type="entry name" value="PKS_dehydratase_sf"/>
</dbReference>
<dbReference type="Pfam" id="PF08240">
    <property type="entry name" value="ADH_N"/>
    <property type="match status" value="1"/>
</dbReference>
<dbReference type="InterPro" id="IPR013154">
    <property type="entry name" value="ADH-like_N"/>
</dbReference>
<dbReference type="PROSITE" id="PS00606">
    <property type="entry name" value="KS3_1"/>
    <property type="match status" value="1"/>
</dbReference>
<dbReference type="FunFam" id="3.40.50.720:FF:000209">
    <property type="entry name" value="Polyketide synthase Pks12"/>
    <property type="match status" value="1"/>
</dbReference>
<feature type="active site" description="Proton donor; for dehydratase activity" evidence="10">
    <location>
        <position position="1143"/>
    </location>
</feature>
<dbReference type="SUPFAM" id="SSF50129">
    <property type="entry name" value="GroES-like"/>
    <property type="match status" value="1"/>
</dbReference>
<keyword evidence="3" id="KW-0596">Phosphopantetheine</keyword>
<dbReference type="InterPro" id="IPR057326">
    <property type="entry name" value="KR_dom"/>
</dbReference>
<dbReference type="Pfam" id="PF21089">
    <property type="entry name" value="PKS_DH_N"/>
    <property type="match status" value="1"/>
</dbReference>
<dbReference type="InterPro" id="IPR014031">
    <property type="entry name" value="Ketoacyl_synth_C"/>
</dbReference>
<dbReference type="Gene3D" id="3.40.366.10">
    <property type="entry name" value="Malonyl-Coenzyme A Acyl Carrier Protein, domain 2"/>
    <property type="match status" value="1"/>
</dbReference>
<keyword evidence="8" id="KW-0012">Acyltransferase</keyword>
<dbReference type="SMART" id="SM00827">
    <property type="entry name" value="PKS_AT"/>
    <property type="match status" value="1"/>
</dbReference>
<evidence type="ECO:0000256" key="10">
    <source>
        <dbReference type="PROSITE-ProRule" id="PRU01363"/>
    </source>
</evidence>
<dbReference type="SUPFAM" id="SSF47336">
    <property type="entry name" value="ACP-like"/>
    <property type="match status" value="1"/>
</dbReference>
<dbReference type="SMART" id="SM00826">
    <property type="entry name" value="PKS_DH"/>
    <property type="match status" value="1"/>
</dbReference>
<dbReference type="Pfam" id="PF02801">
    <property type="entry name" value="Ketoacyl-synt_C"/>
    <property type="match status" value="1"/>
</dbReference>
<dbReference type="PROSITE" id="PS52019">
    <property type="entry name" value="PKS_MFAS_DH"/>
    <property type="match status" value="1"/>
</dbReference>
<dbReference type="GO" id="GO:0031177">
    <property type="term" value="F:phosphopantetheine binding"/>
    <property type="evidence" value="ECO:0007669"/>
    <property type="project" value="InterPro"/>
</dbReference>
<dbReference type="InterPro" id="IPR016035">
    <property type="entry name" value="Acyl_Trfase/lysoPLipase"/>
</dbReference>
<dbReference type="Pfam" id="PF16197">
    <property type="entry name" value="KAsynt_C_assoc"/>
    <property type="match status" value="1"/>
</dbReference>
<dbReference type="InterPro" id="IPR050444">
    <property type="entry name" value="Polyketide_Synthase"/>
</dbReference>
<dbReference type="Pfam" id="PF23297">
    <property type="entry name" value="ACP_SdgA_C"/>
    <property type="match status" value="1"/>
</dbReference>
<evidence type="ECO:0000256" key="8">
    <source>
        <dbReference type="ARBA" id="ARBA00023315"/>
    </source>
</evidence>
<dbReference type="InterPro" id="IPR020806">
    <property type="entry name" value="PKS_PP-bd"/>
</dbReference>
<dbReference type="Pfam" id="PF08659">
    <property type="entry name" value="KR"/>
    <property type="match status" value="1"/>
</dbReference>
<dbReference type="InterPro" id="IPR049900">
    <property type="entry name" value="PKS_mFAS_DH"/>
</dbReference>
<dbReference type="GO" id="GO:0004312">
    <property type="term" value="F:fatty acid synthase activity"/>
    <property type="evidence" value="ECO:0007669"/>
    <property type="project" value="UniProtKB-EC"/>
</dbReference>
<dbReference type="SUPFAM" id="SSF52151">
    <property type="entry name" value="FabD/lysophospholipase-like"/>
    <property type="match status" value="1"/>
</dbReference>
<dbReference type="CDD" id="cd00833">
    <property type="entry name" value="PKS"/>
    <property type="match status" value="1"/>
</dbReference>
<feature type="region of interest" description="N-terminal hotdog fold" evidence="10">
    <location>
        <begin position="947"/>
        <end position="1070"/>
    </location>
</feature>
<dbReference type="Pfam" id="PF00107">
    <property type="entry name" value="ADH_zinc_N"/>
    <property type="match status" value="1"/>
</dbReference>
<dbReference type="InterPro" id="IPR016039">
    <property type="entry name" value="Thiolase-like"/>
</dbReference>
<dbReference type="InterPro" id="IPR036291">
    <property type="entry name" value="NAD(P)-bd_dom_sf"/>
</dbReference>
<keyword evidence="16" id="KW-1185">Reference proteome</keyword>
<dbReference type="Gene3D" id="3.40.47.10">
    <property type="match status" value="1"/>
</dbReference>
<dbReference type="InterPro" id="IPR049552">
    <property type="entry name" value="PKS_DH_N"/>
</dbReference>
<dbReference type="Gene3D" id="1.10.1200.10">
    <property type="entry name" value="ACP-like"/>
    <property type="match status" value="1"/>
</dbReference>
<keyword evidence="7" id="KW-0511">Multifunctional enzyme</keyword>
<dbReference type="InterPro" id="IPR020843">
    <property type="entry name" value="ER"/>
</dbReference>